<keyword evidence="3" id="KW-1185">Reference proteome</keyword>
<dbReference type="InterPro" id="IPR048365">
    <property type="entry name" value="TNP-like_RNaseH_N"/>
</dbReference>
<evidence type="ECO:0000259" key="1">
    <source>
        <dbReference type="Pfam" id="PF21787"/>
    </source>
</evidence>
<proteinExistence type="predicted"/>
<comment type="caution">
    <text evidence="2">The sequence shown here is derived from an EMBL/GenBank/DDBJ whole genome shotgun (WGS) entry which is preliminary data.</text>
</comment>
<evidence type="ECO:0000313" key="2">
    <source>
        <dbReference type="EMBL" id="KAJ8979110.1"/>
    </source>
</evidence>
<feature type="domain" description="Transposable element P transposase-like RNase H" evidence="1">
    <location>
        <begin position="164"/>
        <end position="281"/>
    </location>
</feature>
<gene>
    <name evidence="2" type="ORF">NQ317_014122</name>
</gene>
<reference evidence="2" key="1">
    <citation type="journal article" date="2023" name="Insect Mol. Biol.">
        <title>Genome sequencing provides insights into the evolution of gene families encoding plant cell wall-degrading enzymes in longhorned beetles.</title>
        <authorList>
            <person name="Shin N.R."/>
            <person name="Okamura Y."/>
            <person name="Kirsch R."/>
            <person name="Pauchet Y."/>
        </authorList>
    </citation>
    <scope>NUCLEOTIDE SEQUENCE</scope>
    <source>
        <strain evidence="2">MMC_N1</strain>
    </source>
</reference>
<accession>A0ABQ9JM32</accession>
<dbReference type="EMBL" id="JAPWTJ010000371">
    <property type="protein sequence ID" value="KAJ8979110.1"/>
    <property type="molecule type" value="Genomic_DNA"/>
</dbReference>
<name>A0ABQ9JM32_9CUCU</name>
<evidence type="ECO:0000313" key="3">
    <source>
        <dbReference type="Proteomes" id="UP001162164"/>
    </source>
</evidence>
<organism evidence="2 3">
    <name type="scientific">Molorchus minor</name>
    <dbReference type="NCBI Taxonomy" id="1323400"/>
    <lineage>
        <taxon>Eukaryota</taxon>
        <taxon>Metazoa</taxon>
        <taxon>Ecdysozoa</taxon>
        <taxon>Arthropoda</taxon>
        <taxon>Hexapoda</taxon>
        <taxon>Insecta</taxon>
        <taxon>Pterygota</taxon>
        <taxon>Neoptera</taxon>
        <taxon>Endopterygota</taxon>
        <taxon>Coleoptera</taxon>
        <taxon>Polyphaga</taxon>
        <taxon>Cucujiformia</taxon>
        <taxon>Chrysomeloidea</taxon>
        <taxon>Cerambycidae</taxon>
        <taxon>Lamiinae</taxon>
        <taxon>Monochamini</taxon>
        <taxon>Molorchus</taxon>
    </lineage>
</organism>
<dbReference type="Pfam" id="PF21787">
    <property type="entry name" value="TNP-like_RNaseH_N"/>
    <property type="match status" value="1"/>
</dbReference>
<dbReference type="Proteomes" id="UP001162164">
    <property type="component" value="Unassembled WGS sequence"/>
</dbReference>
<protein>
    <recommendedName>
        <fullName evidence="1">Transposable element P transposase-like RNase H domain-containing protein</fullName>
    </recommendedName>
</protein>
<sequence>MSELSASSFIGRLKYSCKYPSCKNSYYSVNESHAFAENVALGEETKDELLMDSDCSNEVKNGTSLIPDHSYYKSIPAKNKKGFLTKVGLSKKDLTPQEEVMYREHRNVTSKLSKLRNLLNNERAHVNSLRNLYNDGRFQFIEENLNELPSVRTLKEVLAAIPFECGMIQPVLEHLRLQTEKMDELDRCCTLIFDEISLSCGFHYDVHQQKVYGFEDLGILGRNDNVANHALVFMIRGVKKNYKMPVGFFFTRDTIKTVALKDLIVDAIKQLQGIGLDVATVCD</sequence>